<dbReference type="GO" id="GO:0006401">
    <property type="term" value="P:RNA catabolic process"/>
    <property type="evidence" value="ECO:0007669"/>
    <property type="project" value="UniProtKB-ARBA"/>
</dbReference>
<dbReference type="InterPro" id="IPR001568">
    <property type="entry name" value="RNase_T2-like"/>
</dbReference>
<organism evidence="5 6">
    <name type="scientific">Lupinus luteus</name>
    <name type="common">European yellow lupine</name>
    <dbReference type="NCBI Taxonomy" id="3873"/>
    <lineage>
        <taxon>Eukaryota</taxon>
        <taxon>Viridiplantae</taxon>
        <taxon>Streptophyta</taxon>
        <taxon>Embryophyta</taxon>
        <taxon>Tracheophyta</taxon>
        <taxon>Spermatophyta</taxon>
        <taxon>Magnoliopsida</taxon>
        <taxon>eudicotyledons</taxon>
        <taxon>Gunneridae</taxon>
        <taxon>Pentapetalae</taxon>
        <taxon>rosids</taxon>
        <taxon>fabids</taxon>
        <taxon>Fabales</taxon>
        <taxon>Fabaceae</taxon>
        <taxon>Papilionoideae</taxon>
        <taxon>50 kb inversion clade</taxon>
        <taxon>genistoids sensu lato</taxon>
        <taxon>core genistoids</taxon>
        <taxon>Genisteae</taxon>
        <taxon>Lupinus</taxon>
    </lineage>
</organism>
<keyword evidence="6" id="KW-1185">Reference proteome</keyword>
<dbReference type="GO" id="GO:0033897">
    <property type="term" value="F:ribonuclease T2 activity"/>
    <property type="evidence" value="ECO:0007669"/>
    <property type="project" value="InterPro"/>
</dbReference>
<dbReference type="PROSITE" id="PS00530">
    <property type="entry name" value="RNASE_T2_1"/>
    <property type="match status" value="1"/>
</dbReference>
<dbReference type="GO" id="GO:0003723">
    <property type="term" value="F:RNA binding"/>
    <property type="evidence" value="ECO:0007669"/>
    <property type="project" value="InterPro"/>
</dbReference>
<dbReference type="SUPFAM" id="SSF55895">
    <property type="entry name" value="Ribonuclease Rh-like"/>
    <property type="match status" value="1"/>
</dbReference>
<comment type="similarity">
    <text evidence="1 4">Belongs to the RNase T2 family.</text>
</comment>
<dbReference type="AlphaFoldDB" id="A0AAV1XPH8"/>
<dbReference type="EMBL" id="CAXHTB010000016">
    <property type="protein sequence ID" value="CAL0322768.1"/>
    <property type="molecule type" value="Genomic_DNA"/>
</dbReference>
<dbReference type="PANTHER" id="PTHR11240:SF22">
    <property type="entry name" value="RIBONUCLEASE T2"/>
    <property type="match status" value="1"/>
</dbReference>
<keyword evidence="2" id="KW-0540">Nuclease</keyword>
<evidence type="ECO:0000256" key="2">
    <source>
        <dbReference type="ARBA" id="ARBA00022722"/>
    </source>
</evidence>
<evidence type="ECO:0000256" key="4">
    <source>
        <dbReference type="RuleBase" id="RU004328"/>
    </source>
</evidence>
<evidence type="ECO:0000313" key="6">
    <source>
        <dbReference type="Proteomes" id="UP001497480"/>
    </source>
</evidence>
<dbReference type="PROSITE" id="PS00531">
    <property type="entry name" value="RNASE_T2_2"/>
    <property type="match status" value="1"/>
</dbReference>
<protein>
    <submittedName>
        <fullName evidence="5">Uncharacterized protein</fullName>
    </submittedName>
</protein>
<sequence length="221" mass="24874">MMFYQCSTSLVYGYLTLSITWPKGFCAARACNFKAPNIFTLHGLWPSTVNEHGPTNCGSTTAKFPKDIKEIEEKWSSGLVSNLKLITFPANTQYGLWSHEWKTHGRCMVGKSYTRHELDASHPEGYFSDSVYAFSNNVAGLSLKLSDLNVKPGFEYHADELSSALETVIGSPVTIKCATSKDNKQYLQEVLVYMDNKLKHYDLSGKVSLVRNCNKKNKIMY</sequence>
<keyword evidence="3" id="KW-0456">Lyase</keyword>
<keyword evidence="2" id="KW-0378">Hydrolase</keyword>
<accession>A0AAV1XPH8</accession>
<dbReference type="InterPro" id="IPR018188">
    <property type="entry name" value="RNase_T2_His_AS_1"/>
</dbReference>
<reference evidence="5 6" key="1">
    <citation type="submission" date="2024-03" db="EMBL/GenBank/DDBJ databases">
        <authorList>
            <person name="Martinez-Hernandez J."/>
        </authorList>
    </citation>
    <scope>NUCLEOTIDE SEQUENCE [LARGE SCALE GENOMIC DNA]</scope>
</reference>
<evidence type="ECO:0000256" key="1">
    <source>
        <dbReference type="ARBA" id="ARBA00007469"/>
    </source>
</evidence>
<dbReference type="Gene3D" id="3.90.730.10">
    <property type="entry name" value="Ribonuclease T2-like"/>
    <property type="match status" value="1"/>
</dbReference>
<dbReference type="InterPro" id="IPR036430">
    <property type="entry name" value="RNase_T2-like_sf"/>
</dbReference>
<evidence type="ECO:0000256" key="3">
    <source>
        <dbReference type="ARBA" id="ARBA00023239"/>
    </source>
</evidence>
<name>A0AAV1XPH8_LUPLU</name>
<dbReference type="Pfam" id="PF00445">
    <property type="entry name" value="Ribonuclease_T2"/>
    <property type="match status" value="1"/>
</dbReference>
<comment type="caution">
    <text evidence="5">The sequence shown here is derived from an EMBL/GenBank/DDBJ whole genome shotgun (WGS) entry which is preliminary data.</text>
</comment>
<dbReference type="InterPro" id="IPR033130">
    <property type="entry name" value="RNase_T2_His_AS_2"/>
</dbReference>
<dbReference type="PANTHER" id="PTHR11240">
    <property type="entry name" value="RIBONUCLEASE T2"/>
    <property type="match status" value="1"/>
</dbReference>
<dbReference type="Proteomes" id="UP001497480">
    <property type="component" value="Unassembled WGS sequence"/>
</dbReference>
<gene>
    <name evidence="5" type="ORF">LLUT_LOCUS23828</name>
</gene>
<evidence type="ECO:0000313" key="5">
    <source>
        <dbReference type="EMBL" id="CAL0322768.1"/>
    </source>
</evidence>
<proteinExistence type="inferred from homology"/>